<sequence>MGLKITRVETLCLSRKHEPEREWFTTTMRIVKADCTIVIIHTDGGIIGIGEACSYGVPDQIRAQVTRLTPLLIGRDPLDLGTTLSPNGRAWSYDCAVSGIDCALWDIRGKAAGKRVSELLSDNPLERIELYASAGCSYDWRDRPEQLIEEAVRCMEQGFKTFKFRLGTHWAWDSINVDRMLGLIRELSSEVGGRMALALDGNQRLNEEDALAIGRGLDEIGGFAWFEEPFDMRNVAGYARLNSQLNVPVTGGEQYTTMEQFLPYLEQGAYAIVQQDAGICGITEGLRIAKLAYHHGVPTIPHNWHNGLMTLANAHMVAALPKPIMLELCMIQGPLQWGILKEQPVIHNGYLELPSAPGLGAEIAEGLLEQYPYMETDYYVTVDR</sequence>
<evidence type="ECO:0000256" key="2">
    <source>
        <dbReference type="ARBA" id="ARBA00022723"/>
    </source>
</evidence>
<evidence type="ECO:0000313" key="5">
    <source>
        <dbReference type="EMBL" id="REE94585.1"/>
    </source>
</evidence>
<dbReference type="EMBL" id="QTTN01000001">
    <property type="protein sequence ID" value="REE94585.1"/>
    <property type="molecule type" value="Genomic_DNA"/>
</dbReference>
<dbReference type="Gene3D" id="3.30.390.10">
    <property type="entry name" value="Enolase-like, N-terminal domain"/>
    <property type="match status" value="1"/>
</dbReference>
<evidence type="ECO:0000256" key="3">
    <source>
        <dbReference type="ARBA" id="ARBA00022842"/>
    </source>
</evidence>
<keyword evidence="2" id="KW-0479">Metal-binding</keyword>
<dbReference type="GO" id="GO:0000287">
    <property type="term" value="F:magnesium ion binding"/>
    <property type="evidence" value="ECO:0007669"/>
    <property type="project" value="TreeGrafter"/>
</dbReference>
<accession>A0A3D9SNR4</accession>
<dbReference type="InterPro" id="IPR046945">
    <property type="entry name" value="RHMD-like"/>
</dbReference>
<dbReference type="RefSeq" id="WP_116187291.1">
    <property type="nucleotide sequence ID" value="NZ_QTTN01000001.1"/>
</dbReference>
<dbReference type="SFLD" id="SFLDG00179">
    <property type="entry name" value="mandelate_racemase"/>
    <property type="match status" value="1"/>
</dbReference>
<dbReference type="Proteomes" id="UP000256304">
    <property type="component" value="Unassembled WGS sequence"/>
</dbReference>
<dbReference type="PANTHER" id="PTHR13794:SF58">
    <property type="entry name" value="MITOCHONDRIAL ENOLASE SUPERFAMILY MEMBER 1"/>
    <property type="match status" value="1"/>
</dbReference>
<dbReference type="Pfam" id="PF02746">
    <property type="entry name" value="MR_MLE_N"/>
    <property type="match status" value="1"/>
</dbReference>
<dbReference type="SUPFAM" id="SSF54826">
    <property type="entry name" value="Enolase N-terminal domain-like"/>
    <property type="match status" value="1"/>
</dbReference>
<dbReference type="SMART" id="SM00922">
    <property type="entry name" value="MR_MLE"/>
    <property type="match status" value="1"/>
</dbReference>
<keyword evidence="3" id="KW-0460">Magnesium</keyword>
<dbReference type="InterPro" id="IPR013341">
    <property type="entry name" value="Mandelate_racemase_N_dom"/>
</dbReference>
<organism evidence="5 6">
    <name type="scientific">Paenibacillus taihuensis</name>
    <dbReference type="NCBI Taxonomy" id="1156355"/>
    <lineage>
        <taxon>Bacteria</taxon>
        <taxon>Bacillati</taxon>
        <taxon>Bacillota</taxon>
        <taxon>Bacilli</taxon>
        <taxon>Bacillales</taxon>
        <taxon>Paenibacillaceae</taxon>
        <taxon>Paenibacillus</taxon>
    </lineage>
</organism>
<dbReference type="InterPro" id="IPR029017">
    <property type="entry name" value="Enolase-like_N"/>
</dbReference>
<dbReference type="InterPro" id="IPR029065">
    <property type="entry name" value="Enolase_C-like"/>
</dbReference>
<dbReference type="GO" id="GO:0016052">
    <property type="term" value="P:carbohydrate catabolic process"/>
    <property type="evidence" value="ECO:0007669"/>
    <property type="project" value="TreeGrafter"/>
</dbReference>
<dbReference type="InterPro" id="IPR013342">
    <property type="entry name" value="Mandelate_racemase_C"/>
</dbReference>
<dbReference type="SUPFAM" id="SSF51604">
    <property type="entry name" value="Enolase C-terminal domain-like"/>
    <property type="match status" value="1"/>
</dbReference>
<feature type="domain" description="Mandelate racemase/muconate lactonizing enzyme C-terminal" evidence="4">
    <location>
        <begin position="144"/>
        <end position="248"/>
    </location>
</feature>
<dbReference type="GO" id="GO:0016836">
    <property type="term" value="F:hydro-lyase activity"/>
    <property type="evidence" value="ECO:0007669"/>
    <property type="project" value="TreeGrafter"/>
</dbReference>
<dbReference type="Pfam" id="PF13378">
    <property type="entry name" value="MR_MLE_C"/>
    <property type="match status" value="1"/>
</dbReference>
<evidence type="ECO:0000256" key="1">
    <source>
        <dbReference type="ARBA" id="ARBA00001946"/>
    </source>
</evidence>
<dbReference type="PANTHER" id="PTHR13794">
    <property type="entry name" value="ENOLASE SUPERFAMILY, MANDELATE RACEMASE"/>
    <property type="match status" value="1"/>
</dbReference>
<dbReference type="CDD" id="cd03316">
    <property type="entry name" value="MR_like"/>
    <property type="match status" value="1"/>
</dbReference>
<proteinExistence type="predicted"/>
<dbReference type="Gene3D" id="3.20.20.120">
    <property type="entry name" value="Enolase-like C-terminal domain"/>
    <property type="match status" value="1"/>
</dbReference>
<evidence type="ECO:0000259" key="4">
    <source>
        <dbReference type="SMART" id="SM00922"/>
    </source>
</evidence>
<reference evidence="5 6" key="1">
    <citation type="submission" date="2018-08" db="EMBL/GenBank/DDBJ databases">
        <title>Genomic Encyclopedia of Type Strains, Phase III (KMG-III): the genomes of soil and plant-associated and newly described type strains.</title>
        <authorList>
            <person name="Whitman W."/>
        </authorList>
    </citation>
    <scope>NUCLEOTIDE SEQUENCE [LARGE SCALE GENOMIC DNA]</scope>
    <source>
        <strain evidence="5 6">CGMCC 1.10966</strain>
    </source>
</reference>
<protein>
    <submittedName>
        <fullName evidence="5">Galactonate dehydratase</fullName>
    </submittedName>
</protein>
<evidence type="ECO:0000313" key="6">
    <source>
        <dbReference type="Proteomes" id="UP000256304"/>
    </source>
</evidence>
<gene>
    <name evidence="5" type="ORF">A8990_101381</name>
</gene>
<keyword evidence="6" id="KW-1185">Reference proteome</keyword>
<dbReference type="OrthoDB" id="9775391at2"/>
<comment type="cofactor">
    <cofactor evidence="1">
        <name>Mg(2+)</name>
        <dbReference type="ChEBI" id="CHEBI:18420"/>
    </cofactor>
</comment>
<comment type="caution">
    <text evidence="5">The sequence shown here is derived from an EMBL/GenBank/DDBJ whole genome shotgun (WGS) entry which is preliminary data.</text>
</comment>
<dbReference type="SFLD" id="SFLDS00001">
    <property type="entry name" value="Enolase"/>
    <property type="match status" value="1"/>
</dbReference>
<dbReference type="AlphaFoldDB" id="A0A3D9SNR4"/>
<name>A0A3D9SNR4_9BACL</name>
<dbReference type="InterPro" id="IPR036849">
    <property type="entry name" value="Enolase-like_C_sf"/>
</dbReference>